<gene>
    <name evidence="1" type="ORF">CFP56_038900</name>
</gene>
<dbReference type="Proteomes" id="UP000237347">
    <property type="component" value="Unassembled WGS sequence"/>
</dbReference>
<comment type="caution">
    <text evidence="1">The sequence shown here is derived from an EMBL/GenBank/DDBJ whole genome shotgun (WGS) entry which is preliminary data.</text>
</comment>
<reference evidence="1 2" key="1">
    <citation type="journal article" date="2018" name="Sci. Data">
        <title>The draft genome sequence of cork oak.</title>
        <authorList>
            <person name="Ramos A.M."/>
            <person name="Usie A."/>
            <person name="Barbosa P."/>
            <person name="Barros P.M."/>
            <person name="Capote T."/>
            <person name="Chaves I."/>
            <person name="Simoes F."/>
            <person name="Abreu I."/>
            <person name="Carrasquinho I."/>
            <person name="Faro C."/>
            <person name="Guimaraes J.B."/>
            <person name="Mendonca D."/>
            <person name="Nobrega F."/>
            <person name="Rodrigues L."/>
            <person name="Saibo N.J.M."/>
            <person name="Varela M.C."/>
            <person name="Egas C."/>
            <person name="Matos J."/>
            <person name="Miguel C.M."/>
            <person name="Oliveira M.M."/>
            <person name="Ricardo C.P."/>
            <person name="Goncalves S."/>
        </authorList>
    </citation>
    <scope>NUCLEOTIDE SEQUENCE [LARGE SCALE GENOMIC DNA]</scope>
    <source>
        <strain evidence="2">cv. HL8</strain>
    </source>
</reference>
<evidence type="ECO:0000313" key="2">
    <source>
        <dbReference type="Proteomes" id="UP000237347"/>
    </source>
</evidence>
<organism evidence="1 2">
    <name type="scientific">Quercus suber</name>
    <name type="common">Cork oak</name>
    <dbReference type="NCBI Taxonomy" id="58331"/>
    <lineage>
        <taxon>Eukaryota</taxon>
        <taxon>Viridiplantae</taxon>
        <taxon>Streptophyta</taxon>
        <taxon>Embryophyta</taxon>
        <taxon>Tracheophyta</taxon>
        <taxon>Spermatophyta</taxon>
        <taxon>Magnoliopsida</taxon>
        <taxon>eudicotyledons</taxon>
        <taxon>Gunneridae</taxon>
        <taxon>Pentapetalae</taxon>
        <taxon>rosids</taxon>
        <taxon>fabids</taxon>
        <taxon>Fagales</taxon>
        <taxon>Fagaceae</taxon>
        <taxon>Quercus</taxon>
    </lineage>
</organism>
<proteinExistence type="predicted"/>
<evidence type="ECO:0000313" key="1">
    <source>
        <dbReference type="EMBL" id="KAK7820438.1"/>
    </source>
</evidence>
<accession>A0AAW0J1T9</accession>
<dbReference type="AlphaFoldDB" id="A0AAW0J1T9"/>
<sequence>MWSQRSRVLWLSEGDSNSKYFHNKATHKHRKNTILGIRDKWGRWQDQPNGIRKTLIDFYGELLTTSSLVLLLKTLGYAQQMVSTKLKNASDDSQIKYKAMAFFLLLSLKAISSSSGSVAASSMSQRFCCLK</sequence>
<name>A0AAW0J1T9_QUESU</name>
<dbReference type="EMBL" id="PKMF04000740">
    <property type="protein sequence ID" value="KAK7820438.1"/>
    <property type="molecule type" value="Genomic_DNA"/>
</dbReference>
<protein>
    <submittedName>
        <fullName evidence="1">Uncharacterized protein</fullName>
    </submittedName>
</protein>
<keyword evidence="2" id="KW-1185">Reference proteome</keyword>